<evidence type="ECO:0000259" key="10">
    <source>
        <dbReference type="Pfam" id="PF01593"/>
    </source>
</evidence>
<dbReference type="SUPFAM" id="SSF51905">
    <property type="entry name" value="FAD/NAD(P)-binding domain"/>
    <property type="match status" value="1"/>
</dbReference>
<reference evidence="11" key="1">
    <citation type="submission" date="2024-07" db="EMBL/GenBank/DDBJ databases">
        <authorList>
            <person name="Kim Y.J."/>
            <person name="Jeong J.Y."/>
        </authorList>
    </citation>
    <scope>NUCLEOTIDE SEQUENCE</scope>
    <source>
        <strain evidence="11">GIHE-MW2</strain>
    </source>
</reference>
<dbReference type="InterPro" id="IPR014105">
    <property type="entry name" value="Carotenoid/retinoid_OxRdtase"/>
</dbReference>
<evidence type="ECO:0000256" key="2">
    <source>
        <dbReference type="ARBA" id="ARBA00004829"/>
    </source>
</evidence>
<dbReference type="EMBL" id="CP159837">
    <property type="protein sequence ID" value="XCM36639.1"/>
    <property type="molecule type" value="Genomic_DNA"/>
</dbReference>
<evidence type="ECO:0000256" key="8">
    <source>
        <dbReference type="ARBA" id="ARBA00031986"/>
    </source>
</evidence>
<dbReference type="InterPro" id="IPR008150">
    <property type="entry name" value="Phytoene_DH_bac_CS"/>
</dbReference>
<dbReference type="Gene3D" id="3.50.50.60">
    <property type="entry name" value="FAD/NAD(P)-binding domain"/>
    <property type="match status" value="2"/>
</dbReference>
<dbReference type="NCBIfam" id="TIGR02734">
    <property type="entry name" value="crtI_fam"/>
    <property type="match status" value="1"/>
</dbReference>
<dbReference type="PROSITE" id="PS00982">
    <property type="entry name" value="PHYTOENE_DH"/>
    <property type="match status" value="1"/>
</dbReference>
<accession>A0AAU8JDR0</accession>
<keyword evidence="5 9" id="KW-0125">Carotenoid biosynthesis</keyword>
<dbReference type="PANTHER" id="PTHR43734:SF3">
    <property type="entry name" value="B-CAROTENE KETOLASE"/>
    <property type="match status" value="1"/>
</dbReference>
<comment type="similarity">
    <text evidence="3 9">Belongs to the carotenoid/retinoid oxidoreductase family.</text>
</comment>
<evidence type="ECO:0000256" key="1">
    <source>
        <dbReference type="ARBA" id="ARBA00001974"/>
    </source>
</evidence>
<evidence type="ECO:0000313" key="11">
    <source>
        <dbReference type="EMBL" id="XCM36639.1"/>
    </source>
</evidence>
<dbReference type="GO" id="GO:0016117">
    <property type="term" value="P:carotenoid biosynthetic process"/>
    <property type="evidence" value="ECO:0007669"/>
    <property type="project" value="UniProtKB-KW"/>
</dbReference>
<dbReference type="AlphaFoldDB" id="A0AAU8JDR0"/>
<dbReference type="Pfam" id="PF01593">
    <property type="entry name" value="Amino_oxidase"/>
    <property type="match status" value="1"/>
</dbReference>
<gene>
    <name evidence="11" type="ORF">ABWT76_005412</name>
</gene>
<dbReference type="FunFam" id="3.50.50.60:FF:000378">
    <property type="entry name" value="Phytoene desaturase"/>
    <property type="match status" value="1"/>
</dbReference>
<protein>
    <recommendedName>
        <fullName evidence="8">Phytoene dehydrogenase</fullName>
    </recommendedName>
</protein>
<dbReference type="InterPro" id="IPR002937">
    <property type="entry name" value="Amino_oxidase"/>
</dbReference>
<evidence type="ECO:0000256" key="5">
    <source>
        <dbReference type="ARBA" id="ARBA00022746"/>
    </source>
</evidence>
<name>A0AAU8JDR0_9CYAN</name>
<keyword evidence="7 9" id="KW-0560">Oxidoreductase</keyword>
<organism evidence="11">
    <name type="scientific">Planktothricoides raciborskii GIHE-MW2</name>
    <dbReference type="NCBI Taxonomy" id="2792601"/>
    <lineage>
        <taxon>Bacteria</taxon>
        <taxon>Bacillati</taxon>
        <taxon>Cyanobacteriota</taxon>
        <taxon>Cyanophyceae</taxon>
        <taxon>Oscillatoriophycideae</taxon>
        <taxon>Oscillatoriales</taxon>
        <taxon>Oscillatoriaceae</taxon>
        <taxon>Planktothricoides</taxon>
    </lineage>
</organism>
<evidence type="ECO:0000256" key="6">
    <source>
        <dbReference type="ARBA" id="ARBA00022827"/>
    </source>
</evidence>
<comment type="pathway">
    <text evidence="2 9">Carotenoid biosynthesis.</text>
</comment>
<comment type="cofactor">
    <cofactor evidence="1">
        <name>FAD</name>
        <dbReference type="ChEBI" id="CHEBI:57692"/>
    </cofactor>
</comment>
<keyword evidence="4" id="KW-0285">Flavoprotein</keyword>
<feature type="domain" description="Amine oxidase" evidence="10">
    <location>
        <begin position="11"/>
        <end position="486"/>
    </location>
</feature>
<dbReference type="GO" id="GO:0016627">
    <property type="term" value="F:oxidoreductase activity, acting on the CH-CH group of donors"/>
    <property type="evidence" value="ECO:0007669"/>
    <property type="project" value="UniProtKB-ARBA"/>
</dbReference>
<dbReference type="RefSeq" id="WP_354635249.1">
    <property type="nucleotide sequence ID" value="NZ_CP159837.1"/>
</dbReference>
<evidence type="ECO:0000256" key="4">
    <source>
        <dbReference type="ARBA" id="ARBA00022630"/>
    </source>
</evidence>
<dbReference type="InterPro" id="IPR036188">
    <property type="entry name" value="FAD/NAD-bd_sf"/>
</dbReference>
<proteinExistence type="inferred from homology"/>
<evidence type="ECO:0000256" key="7">
    <source>
        <dbReference type="ARBA" id="ARBA00023002"/>
    </source>
</evidence>
<sequence length="499" mass="56530">MKIVVIGSGFGGLSAAIRLQAQGHQVQILDKRDRPGGRAYVYEQDGFIFDGGPTIITAPQLIDELFQLHGKKTSDYVQLVPLDPFYTVRFADGSAFYYNSDRDALIEQIRQFNPADVAGYEQFAQATEQIYQKGFPLMTKAFSRFTDMLPVAPDMLQLQSYKSVTSFVNQYIKDERLRQVFSFHPLLIGGNPFTSSAIYAMIHQLEQHQGIWYAMGGTGALVQALVRLFTEMGGEIFLNTEVEQISMNENTRKADGVKLKNGEFIAADVIVSNGDVAHTYLNLVPEKFRRKYRDRRIKKMNYSMSLFVLYFGTNRRYEQMGHHEIIMAPRYRELMQDIFDRKQLAADFSLYLHRPTATDPAIAPEGCDAWYVLSPVPNLAGLTDWRTQAKSYRDQIIHYLEQRYLPNLSQHILTERYIDPLHFRDTLNSYLGSAFSVQPTLMQSAWFRPHNHSEDVENLYLVGAGTHPGAGIPGTICSGKIVAEAIASRSSSPPSNPFN</sequence>
<dbReference type="PANTHER" id="PTHR43734">
    <property type="entry name" value="PHYTOENE DESATURASE"/>
    <property type="match status" value="1"/>
</dbReference>
<keyword evidence="6" id="KW-0274">FAD</keyword>
<evidence type="ECO:0000256" key="9">
    <source>
        <dbReference type="RuleBase" id="RU362075"/>
    </source>
</evidence>
<evidence type="ECO:0000256" key="3">
    <source>
        <dbReference type="ARBA" id="ARBA00006046"/>
    </source>
</evidence>